<sequence>MSTCMKMTRSSRKAKILLIGLCGLAFCVFYQKKVPINQFLLKPHEKGETIWDKEHFYSENEENNVVYKILQRKRGFFLEIGVDDEHFFSNTVSLESKHDWNGLLVEPNPEICERIDMLKRHAWRFCACLSDTKKSVTLTKGDRIDEITVPCFSLDQVVNTIGINYIDFISLHIEMPEMGVLESLKKGIKDEIITVDVWSIEFKIRNNKETMLEISNRNLNALRTFFNELGSFFEYKITNKIKGNNHIYNVLFIRSHMWCKTRKHFPNGTTCSKTDRSNRIKDYLCPPHEYKIVKDADKRYSQAKQDEVVYDILKMEGGFFVDIGAYDGQLFSNSLWLERKHNWTGLLIEANPDLCEKIDEIKRHAWRMCACLSDTLEKVTFIKAETLGGMQKEIDSRHIKLLIKNNKVTVPCFSLEAALDEIKTYHIDYFSLDVEGAEMQILESLRNGLMSKRFTVDVWTIEYRVWDGKIDLEKSLENLNALRNYFKEIGGYSEHSQIQYENDSGDGKALDVVFVKNEMFCKKYKTLPGGGACPNSHLQTVNI</sequence>
<dbReference type="GO" id="GO:0005794">
    <property type="term" value="C:Golgi apparatus"/>
    <property type="evidence" value="ECO:0007669"/>
    <property type="project" value="TreeGrafter"/>
</dbReference>
<proteinExistence type="predicted"/>
<dbReference type="Gene3D" id="3.40.50.150">
    <property type="entry name" value="Vaccinia Virus protein VP39"/>
    <property type="match status" value="2"/>
</dbReference>
<dbReference type="Proteomes" id="UP000694844">
    <property type="component" value="Chromosome 7"/>
</dbReference>
<gene>
    <name evidence="3" type="primary">LOC111104720</name>
</gene>
<dbReference type="GO" id="GO:0005886">
    <property type="term" value="C:plasma membrane"/>
    <property type="evidence" value="ECO:0007669"/>
    <property type="project" value="TreeGrafter"/>
</dbReference>
<reference evidence="3" key="1">
    <citation type="submission" date="2025-08" db="UniProtKB">
        <authorList>
            <consortium name="RefSeq"/>
        </authorList>
    </citation>
    <scope>IDENTIFICATION</scope>
    <source>
        <tissue evidence="3">Whole sample</tissue>
    </source>
</reference>
<dbReference type="GO" id="GO:0006888">
    <property type="term" value="P:endoplasmic reticulum to Golgi vesicle-mediated transport"/>
    <property type="evidence" value="ECO:0007669"/>
    <property type="project" value="TreeGrafter"/>
</dbReference>
<organism evidence="2 3">
    <name type="scientific">Crassostrea virginica</name>
    <name type="common">Eastern oyster</name>
    <dbReference type="NCBI Taxonomy" id="6565"/>
    <lineage>
        <taxon>Eukaryota</taxon>
        <taxon>Metazoa</taxon>
        <taxon>Spiralia</taxon>
        <taxon>Lophotrochozoa</taxon>
        <taxon>Mollusca</taxon>
        <taxon>Bivalvia</taxon>
        <taxon>Autobranchia</taxon>
        <taxon>Pteriomorphia</taxon>
        <taxon>Ostreida</taxon>
        <taxon>Ostreoidea</taxon>
        <taxon>Ostreidae</taxon>
        <taxon>Crassostrea</taxon>
    </lineage>
</organism>
<evidence type="ECO:0000259" key="1">
    <source>
        <dbReference type="Pfam" id="PF05050"/>
    </source>
</evidence>
<feature type="domain" description="Methyltransferase FkbM" evidence="1">
    <location>
        <begin position="322"/>
        <end position="486"/>
    </location>
</feature>
<dbReference type="KEGG" id="cvn:111104720"/>
<protein>
    <submittedName>
        <fullName evidence="3">Uncharacterized protein LOC111104720</fullName>
    </submittedName>
</protein>
<dbReference type="RefSeq" id="XP_022294522.1">
    <property type="nucleotide sequence ID" value="XM_022438814.1"/>
</dbReference>
<dbReference type="InterPro" id="IPR053202">
    <property type="entry name" value="EGF_Rcpt_Signaling_Reg"/>
</dbReference>
<keyword evidence="2" id="KW-1185">Reference proteome</keyword>
<dbReference type="GO" id="GO:0005789">
    <property type="term" value="C:endoplasmic reticulum membrane"/>
    <property type="evidence" value="ECO:0007669"/>
    <property type="project" value="TreeGrafter"/>
</dbReference>
<dbReference type="PANTHER" id="PTHR34009">
    <property type="entry name" value="PROTEIN STAR"/>
    <property type="match status" value="1"/>
</dbReference>
<dbReference type="GeneID" id="111104720"/>
<accession>A0A8B8AT10</accession>
<dbReference type="OrthoDB" id="6352234at2759"/>
<dbReference type="GO" id="GO:0031902">
    <property type="term" value="C:late endosome membrane"/>
    <property type="evidence" value="ECO:0007669"/>
    <property type="project" value="TreeGrafter"/>
</dbReference>
<dbReference type="NCBIfam" id="TIGR01444">
    <property type="entry name" value="fkbM_fam"/>
    <property type="match status" value="1"/>
</dbReference>
<dbReference type="AlphaFoldDB" id="A0A8B8AT10"/>
<dbReference type="Pfam" id="PF05050">
    <property type="entry name" value="Methyltransf_21"/>
    <property type="match status" value="1"/>
</dbReference>
<dbReference type="PANTHER" id="PTHR34009:SF2">
    <property type="entry name" value="PROTEIN STAR"/>
    <property type="match status" value="1"/>
</dbReference>
<dbReference type="InterPro" id="IPR006342">
    <property type="entry name" value="FkbM_mtfrase"/>
</dbReference>
<dbReference type="GO" id="GO:0016197">
    <property type="term" value="P:endosomal transport"/>
    <property type="evidence" value="ECO:0007669"/>
    <property type="project" value="TreeGrafter"/>
</dbReference>
<evidence type="ECO:0000313" key="2">
    <source>
        <dbReference type="Proteomes" id="UP000694844"/>
    </source>
</evidence>
<dbReference type="InterPro" id="IPR029063">
    <property type="entry name" value="SAM-dependent_MTases_sf"/>
</dbReference>
<name>A0A8B8AT10_CRAVI</name>
<evidence type="ECO:0000313" key="3">
    <source>
        <dbReference type="RefSeq" id="XP_022294522.1"/>
    </source>
</evidence>
<dbReference type="SUPFAM" id="SSF53335">
    <property type="entry name" value="S-adenosyl-L-methionine-dependent methyltransferases"/>
    <property type="match status" value="1"/>
</dbReference>